<evidence type="ECO:0000256" key="2">
    <source>
        <dbReference type="SAM" id="SignalP"/>
    </source>
</evidence>
<dbReference type="EMBL" id="JBHTBJ010000054">
    <property type="protein sequence ID" value="MFC7279592.1"/>
    <property type="molecule type" value="Genomic_DNA"/>
</dbReference>
<reference evidence="4" key="1">
    <citation type="journal article" date="2019" name="Int. J. Syst. Evol. Microbiol.">
        <title>The Global Catalogue of Microorganisms (GCM) 10K type strain sequencing project: providing services to taxonomists for standard genome sequencing and annotation.</title>
        <authorList>
            <consortium name="The Broad Institute Genomics Platform"/>
            <consortium name="The Broad Institute Genome Sequencing Center for Infectious Disease"/>
            <person name="Wu L."/>
            <person name="Ma J."/>
        </authorList>
    </citation>
    <scope>NUCLEOTIDE SEQUENCE [LARGE SCALE GENOMIC DNA]</scope>
    <source>
        <strain evidence="4">XZYJT-10</strain>
    </source>
</reference>
<accession>A0ABW2I447</accession>
<name>A0ABW2I447_9ACTN</name>
<dbReference type="RefSeq" id="WP_378977061.1">
    <property type="nucleotide sequence ID" value="NZ_JBHTBJ010000054.1"/>
</dbReference>
<keyword evidence="2" id="KW-0732">Signal</keyword>
<feature type="region of interest" description="Disordered" evidence="1">
    <location>
        <begin position="116"/>
        <end position="136"/>
    </location>
</feature>
<proteinExistence type="predicted"/>
<feature type="signal peptide" evidence="2">
    <location>
        <begin position="1"/>
        <end position="18"/>
    </location>
</feature>
<evidence type="ECO:0000256" key="1">
    <source>
        <dbReference type="SAM" id="MobiDB-lite"/>
    </source>
</evidence>
<sequence>MFPQLAAAAALAAGLAPAPVTFDPGTNSGYVGAGAIREAFGWSPATLTARAAGVAFQHGFRGEDTYAVSCGGRPFRVVHPHDYGHYELNVTVKRASSGYRDVTGFRIRGAYAGISGTSPAPSPGDPCPQKHAGGSKVTRSARVASVTTWTLTAIWQDVHRQLLVRKSRA</sequence>
<comment type="caution">
    <text evidence="3">The sequence shown here is derived from an EMBL/GenBank/DDBJ whole genome shotgun (WGS) entry which is preliminary data.</text>
</comment>
<feature type="chain" id="PRO_5047265443" evidence="2">
    <location>
        <begin position="19"/>
        <end position="169"/>
    </location>
</feature>
<evidence type="ECO:0000313" key="4">
    <source>
        <dbReference type="Proteomes" id="UP001596548"/>
    </source>
</evidence>
<dbReference type="Proteomes" id="UP001596548">
    <property type="component" value="Unassembled WGS sequence"/>
</dbReference>
<evidence type="ECO:0000313" key="3">
    <source>
        <dbReference type="EMBL" id="MFC7279592.1"/>
    </source>
</evidence>
<keyword evidence="4" id="KW-1185">Reference proteome</keyword>
<organism evidence="3 4">
    <name type="scientific">Paractinoplanes rhizophilus</name>
    <dbReference type="NCBI Taxonomy" id="1416877"/>
    <lineage>
        <taxon>Bacteria</taxon>
        <taxon>Bacillati</taxon>
        <taxon>Actinomycetota</taxon>
        <taxon>Actinomycetes</taxon>
        <taxon>Micromonosporales</taxon>
        <taxon>Micromonosporaceae</taxon>
        <taxon>Paractinoplanes</taxon>
    </lineage>
</organism>
<gene>
    <name evidence="3" type="ORF">ACFQS1_36990</name>
</gene>
<protein>
    <submittedName>
        <fullName evidence="3">Uncharacterized protein</fullName>
    </submittedName>
</protein>